<feature type="domain" description="MADF" evidence="2">
    <location>
        <begin position="19"/>
        <end position="117"/>
    </location>
</feature>
<feature type="region of interest" description="Disordered" evidence="1">
    <location>
        <begin position="199"/>
        <end position="245"/>
    </location>
</feature>
<dbReference type="EMBL" id="OZ034830">
    <property type="protein sequence ID" value="CAL1687493.1"/>
    <property type="molecule type" value="Genomic_DNA"/>
</dbReference>
<evidence type="ECO:0000259" key="2">
    <source>
        <dbReference type="PROSITE" id="PS51029"/>
    </source>
</evidence>
<dbReference type="PROSITE" id="PS51029">
    <property type="entry name" value="MADF"/>
    <property type="match status" value="1"/>
</dbReference>
<evidence type="ECO:0000313" key="4">
    <source>
        <dbReference type="Proteomes" id="UP001497644"/>
    </source>
</evidence>
<dbReference type="PANTHER" id="PTHR21505:SF12">
    <property type="entry name" value="MADF DOMAIN-CONTAINING PROTEIN-RELATED"/>
    <property type="match status" value="1"/>
</dbReference>
<dbReference type="PANTHER" id="PTHR21505">
    <property type="entry name" value="MADF DOMAIN-CONTAINING PROTEIN-RELATED"/>
    <property type="match status" value="1"/>
</dbReference>
<gene>
    <name evidence="3" type="ORF">LPLAT_LOCUS12692</name>
</gene>
<organism evidence="3 4">
    <name type="scientific">Lasius platythorax</name>
    <dbReference type="NCBI Taxonomy" id="488582"/>
    <lineage>
        <taxon>Eukaryota</taxon>
        <taxon>Metazoa</taxon>
        <taxon>Ecdysozoa</taxon>
        <taxon>Arthropoda</taxon>
        <taxon>Hexapoda</taxon>
        <taxon>Insecta</taxon>
        <taxon>Pterygota</taxon>
        <taxon>Neoptera</taxon>
        <taxon>Endopterygota</taxon>
        <taxon>Hymenoptera</taxon>
        <taxon>Apocrita</taxon>
        <taxon>Aculeata</taxon>
        <taxon>Formicoidea</taxon>
        <taxon>Formicidae</taxon>
        <taxon>Formicinae</taxon>
        <taxon>Lasius</taxon>
        <taxon>Lasius</taxon>
    </lineage>
</organism>
<feature type="compositionally biased region" description="Low complexity" evidence="1">
    <location>
        <begin position="207"/>
        <end position="234"/>
    </location>
</feature>
<evidence type="ECO:0000313" key="3">
    <source>
        <dbReference type="EMBL" id="CAL1687493.1"/>
    </source>
</evidence>
<name>A0AAV2P7C9_9HYME</name>
<reference evidence="3" key="1">
    <citation type="submission" date="2024-04" db="EMBL/GenBank/DDBJ databases">
        <authorList>
            <consortium name="Molecular Ecology Group"/>
        </authorList>
    </citation>
    <scope>NUCLEOTIDE SEQUENCE</scope>
</reference>
<dbReference type="AlphaFoldDB" id="A0AAV2P7C9"/>
<protein>
    <recommendedName>
        <fullName evidence="2">MADF domain-containing protein</fullName>
    </recommendedName>
</protein>
<dbReference type="SMART" id="SM00595">
    <property type="entry name" value="MADF"/>
    <property type="match status" value="1"/>
</dbReference>
<evidence type="ECO:0000256" key="1">
    <source>
        <dbReference type="SAM" id="MobiDB-lite"/>
    </source>
</evidence>
<proteinExistence type="predicted"/>
<dbReference type="Proteomes" id="UP001497644">
    <property type="component" value="Chromosome 7"/>
</dbReference>
<sequence>MSKGKGNGEKKWSKEAILCLIEAYKEEPCLYAVNSPNYHNKHTRNLALKNVCAAVSIYKPEITESECATKFHNLRNQFNITNGKVKASMKSGTGTDNIYQPNLWYFDHLKFIETYFTPRKSRNSIDKNFTDNLLTSTQNEESSETQQFTPVNEESIEEWLDVSFENFEATNESVLTEPETENASINNLIVPITNSHATTSVTSDKTSSIPHSSHSISPNNSINRSSRPSSPINSATSLSGINNNK</sequence>
<feature type="compositionally biased region" description="Polar residues" evidence="1">
    <location>
        <begin position="235"/>
        <end position="245"/>
    </location>
</feature>
<dbReference type="Pfam" id="PF10545">
    <property type="entry name" value="MADF_DNA_bdg"/>
    <property type="match status" value="1"/>
</dbReference>
<keyword evidence="4" id="KW-1185">Reference proteome</keyword>
<dbReference type="InterPro" id="IPR006578">
    <property type="entry name" value="MADF-dom"/>
</dbReference>
<accession>A0AAV2P7C9</accession>